<gene>
    <name evidence="2" type="primary">stp_1</name>
    <name evidence="2" type="ORF">Enr17x_12450</name>
</gene>
<dbReference type="GO" id="GO:0004722">
    <property type="term" value="F:protein serine/threonine phosphatase activity"/>
    <property type="evidence" value="ECO:0007669"/>
    <property type="project" value="UniProtKB-EC"/>
</dbReference>
<dbReference type="Proteomes" id="UP000318313">
    <property type="component" value="Chromosome"/>
</dbReference>
<proteinExistence type="predicted"/>
<keyword evidence="2" id="KW-0378">Hydrolase</keyword>
<dbReference type="InterPro" id="IPR036457">
    <property type="entry name" value="PPM-type-like_dom_sf"/>
</dbReference>
<sequence>MVAIRYGKVSITGNFRENNEDNYYVDPANKYFLVADGMGGQCAGEKASQLAIELIPQKLDELIRFEDSQTDNVVPAIDEAVSHANVEIMALGELDPNCRSMGTTIVFAIQVGGKFFIGGVGDSRVYLLRNNSLHQLTTDHSLTQALVDAGTITEEEALTHRYKNVLYRYLGTKDGSAGTQARQLEPSPKDRIILCSDGVTDGISDEKLKELLGQSDDPQQTAEEIVKAAQEGGSKDNITCIVLFID</sequence>
<dbReference type="InterPro" id="IPR015655">
    <property type="entry name" value="PP2C"/>
</dbReference>
<dbReference type="SUPFAM" id="SSF81606">
    <property type="entry name" value="PP2C-like"/>
    <property type="match status" value="1"/>
</dbReference>
<dbReference type="EMBL" id="CP037452">
    <property type="protein sequence ID" value="QDV49228.1"/>
    <property type="molecule type" value="Genomic_DNA"/>
</dbReference>
<evidence type="ECO:0000313" key="3">
    <source>
        <dbReference type="Proteomes" id="UP000318313"/>
    </source>
</evidence>
<dbReference type="RefSeq" id="WP_145306809.1">
    <property type="nucleotide sequence ID" value="NZ_CP037452.1"/>
</dbReference>
<protein>
    <submittedName>
        <fullName evidence="2">Serine/threonine phosphatase stp</fullName>
        <ecNumber evidence="2">3.1.3.16</ecNumber>
    </submittedName>
</protein>
<dbReference type="Gene3D" id="3.60.40.10">
    <property type="entry name" value="PPM-type phosphatase domain"/>
    <property type="match status" value="1"/>
</dbReference>
<dbReference type="SMART" id="SM00331">
    <property type="entry name" value="PP2C_SIG"/>
    <property type="match status" value="1"/>
</dbReference>
<dbReference type="SMART" id="SM00332">
    <property type="entry name" value="PP2Cc"/>
    <property type="match status" value="1"/>
</dbReference>
<organism evidence="2 3">
    <name type="scientific">Gimesia fumaroli</name>
    <dbReference type="NCBI Taxonomy" id="2527976"/>
    <lineage>
        <taxon>Bacteria</taxon>
        <taxon>Pseudomonadati</taxon>
        <taxon>Planctomycetota</taxon>
        <taxon>Planctomycetia</taxon>
        <taxon>Planctomycetales</taxon>
        <taxon>Planctomycetaceae</taxon>
        <taxon>Gimesia</taxon>
    </lineage>
</organism>
<dbReference type="AlphaFoldDB" id="A0A518I814"/>
<name>A0A518I814_9PLAN</name>
<accession>A0A518I814</accession>
<dbReference type="CDD" id="cd00143">
    <property type="entry name" value="PP2Cc"/>
    <property type="match status" value="1"/>
</dbReference>
<dbReference type="PANTHER" id="PTHR47992">
    <property type="entry name" value="PROTEIN PHOSPHATASE"/>
    <property type="match status" value="1"/>
</dbReference>
<dbReference type="KEGG" id="gfm:Enr17x_12450"/>
<keyword evidence="3" id="KW-1185">Reference proteome</keyword>
<dbReference type="EC" id="3.1.3.16" evidence="2"/>
<feature type="domain" description="PPM-type phosphatase" evidence="1">
    <location>
        <begin position="5"/>
        <end position="245"/>
    </location>
</feature>
<dbReference type="OrthoDB" id="9801841at2"/>
<evidence type="ECO:0000259" key="1">
    <source>
        <dbReference type="PROSITE" id="PS51746"/>
    </source>
</evidence>
<dbReference type="InterPro" id="IPR001932">
    <property type="entry name" value="PPM-type_phosphatase-like_dom"/>
</dbReference>
<dbReference type="PROSITE" id="PS51746">
    <property type="entry name" value="PPM_2"/>
    <property type="match status" value="1"/>
</dbReference>
<reference evidence="2 3" key="1">
    <citation type="submission" date="2019-03" db="EMBL/GenBank/DDBJ databases">
        <title>Deep-cultivation of Planctomycetes and their phenomic and genomic characterization uncovers novel biology.</title>
        <authorList>
            <person name="Wiegand S."/>
            <person name="Jogler M."/>
            <person name="Boedeker C."/>
            <person name="Pinto D."/>
            <person name="Vollmers J."/>
            <person name="Rivas-Marin E."/>
            <person name="Kohn T."/>
            <person name="Peeters S.H."/>
            <person name="Heuer A."/>
            <person name="Rast P."/>
            <person name="Oberbeckmann S."/>
            <person name="Bunk B."/>
            <person name="Jeske O."/>
            <person name="Meyerdierks A."/>
            <person name="Storesund J.E."/>
            <person name="Kallscheuer N."/>
            <person name="Luecker S."/>
            <person name="Lage O.M."/>
            <person name="Pohl T."/>
            <person name="Merkel B.J."/>
            <person name="Hornburger P."/>
            <person name="Mueller R.-W."/>
            <person name="Bruemmer F."/>
            <person name="Labrenz M."/>
            <person name="Spormann A.M."/>
            <person name="Op den Camp H."/>
            <person name="Overmann J."/>
            <person name="Amann R."/>
            <person name="Jetten M.S.M."/>
            <person name="Mascher T."/>
            <person name="Medema M.H."/>
            <person name="Devos D.P."/>
            <person name="Kaster A.-K."/>
            <person name="Ovreas L."/>
            <person name="Rohde M."/>
            <person name="Galperin M.Y."/>
            <person name="Jogler C."/>
        </authorList>
    </citation>
    <scope>NUCLEOTIDE SEQUENCE [LARGE SCALE GENOMIC DNA]</scope>
    <source>
        <strain evidence="2 3">Enr17</strain>
    </source>
</reference>
<dbReference type="Pfam" id="PF13672">
    <property type="entry name" value="PP2C_2"/>
    <property type="match status" value="1"/>
</dbReference>
<evidence type="ECO:0000313" key="2">
    <source>
        <dbReference type="EMBL" id="QDV49228.1"/>
    </source>
</evidence>